<protein>
    <submittedName>
        <fullName evidence="4">Prophage tail length tape measure protein</fullName>
    </submittedName>
</protein>
<evidence type="ECO:0000259" key="3">
    <source>
        <dbReference type="Pfam" id="PF06791"/>
    </source>
</evidence>
<name>A0A1X7GJ89_9SPHN</name>
<reference evidence="5" key="1">
    <citation type="submission" date="2017-04" db="EMBL/GenBank/DDBJ databases">
        <authorList>
            <person name="Varghese N."/>
            <person name="Submissions S."/>
        </authorList>
    </citation>
    <scope>NUCLEOTIDE SEQUENCE [LARGE SCALE GENOMIC DNA]</scope>
    <source>
        <strain evidence="5">Dd16</strain>
    </source>
</reference>
<dbReference type="STRING" id="941907.SAMN06295910_1890"/>
<dbReference type="OrthoDB" id="8477313at2"/>
<gene>
    <name evidence="4" type="ORF">SAMN06295910_1890</name>
</gene>
<keyword evidence="2" id="KW-0472">Membrane</keyword>
<evidence type="ECO:0000313" key="4">
    <source>
        <dbReference type="EMBL" id="SMF70507.1"/>
    </source>
</evidence>
<keyword evidence="2" id="KW-1133">Transmembrane helix</keyword>
<keyword evidence="1" id="KW-0175">Coiled coil</keyword>
<evidence type="ECO:0000313" key="5">
    <source>
        <dbReference type="Proteomes" id="UP000192934"/>
    </source>
</evidence>
<dbReference type="Proteomes" id="UP000192934">
    <property type="component" value="Chromosome I"/>
</dbReference>
<accession>A0A1X7GJ89</accession>
<dbReference type="Pfam" id="PF06791">
    <property type="entry name" value="TMP_2"/>
    <property type="match status" value="1"/>
</dbReference>
<evidence type="ECO:0000256" key="1">
    <source>
        <dbReference type="SAM" id="Coils"/>
    </source>
</evidence>
<feature type="transmembrane region" description="Helical" evidence="2">
    <location>
        <begin position="311"/>
        <end position="330"/>
    </location>
</feature>
<proteinExistence type="predicted"/>
<feature type="transmembrane region" description="Helical" evidence="2">
    <location>
        <begin position="273"/>
        <end position="299"/>
    </location>
</feature>
<dbReference type="AlphaFoldDB" id="A0A1X7GJ89"/>
<dbReference type="RefSeq" id="WP_085218542.1">
    <property type="nucleotide sequence ID" value="NZ_LT840185.1"/>
</dbReference>
<sequence>MAGVTLGFLRYVLGFDSVSFLSGIDDAEKKLKLVQKKFEQSARKIANIGGALSVGITAPVTAIVAASMKGAQDQAQAMAQVDAALASMGNRAGKTREELLAASDAMEMKSLFDGDVILKQVTAQLLTFGNVAGQQFDRAQQAAIDMAARLGGEPQAAAIMLGKALNDPVKGITALTRVGVSFSEAQKKQIVDMAKAGETAKAQALILAEVEKQYGGAAAAAADTQPWRQAQVAMDQAGDAIGEKLLPLIPPLANAVRDLLGWFGKLSPETQKWIMIVAGAGAVLGPTLLGVAGIVSALGTMLPLLMKIGPAWTIITTAIAAMRVAALAALPALAPFLVPLGAIALAAGGVYLAIKNWDTIEPILRRLYAAVKTWLIDKLNAVWGWVKGKIDAVTGWFRDMYVAVVGNSYVPDMVSEIGQHMRRLEGELVAPAREATSKATEAFRAMQQQVSGLLERLFPQAARHNQFLEELKLLQDYAKAAGWEVAQLEAAIKALKAEYADAAIGERERPQILDTPPVVVLDEDVGVLLKRDLEDPVANSTAQVVESFANMARDVLGSLRGMVSSFKKGDILGGLMGLLDVIGQVASAFGGGRGGAAPVFNRGFDFGGFRANGGPVVPGKTYVVGENGPEFLTAGSRGFVSPGRDAAPTRVQIVPSPYFDAVVDSRAAKVAEPISAGHAVAGSAVTQANFYRRNRQMIPGGAG</sequence>
<feature type="domain" description="Bacteriophage tail tape measure N-terminal" evidence="3">
    <location>
        <begin position="54"/>
        <end position="190"/>
    </location>
</feature>
<dbReference type="InterPro" id="IPR009628">
    <property type="entry name" value="Phage_tape_measure_N"/>
</dbReference>
<evidence type="ECO:0000256" key="2">
    <source>
        <dbReference type="SAM" id="Phobius"/>
    </source>
</evidence>
<keyword evidence="2" id="KW-0812">Transmembrane</keyword>
<dbReference type="EMBL" id="LT840185">
    <property type="protein sequence ID" value="SMF70507.1"/>
    <property type="molecule type" value="Genomic_DNA"/>
</dbReference>
<organism evidence="4 5">
    <name type="scientific">Allosphingosinicella indica</name>
    <dbReference type="NCBI Taxonomy" id="941907"/>
    <lineage>
        <taxon>Bacteria</taxon>
        <taxon>Pseudomonadati</taxon>
        <taxon>Pseudomonadota</taxon>
        <taxon>Alphaproteobacteria</taxon>
        <taxon>Sphingomonadales</taxon>
        <taxon>Sphingomonadaceae</taxon>
        <taxon>Allosphingosinicella</taxon>
    </lineage>
</organism>
<keyword evidence="5" id="KW-1185">Reference proteome</keyword>
<feature type="transmembrane region" description="Helical" evidence="2">
    <location>
        <begin position="336"/>
        <end position="354"/>
    </location>
</feature>
<feature type="coiled-coil region" evidence="1">
    <location>
        <begin position="478"/>
        <end position="505"/>
    </location>
</feature>